<gene>
    <name evidence="2" type="ORF">DYU11_21105</name>
</gene>
<accession>A0A418M3Z7</accession>
<evidence type="ECO:0008006" key="4">
    <source>
        <dbReference type="Google" id="ProtNLM"/>
    </source>
</evidence>
<comment type="caution">
    <text evidence="2">The sequence shown here is derived from an EMBL/GenBank/DDBJ whole genome shotgun (WGS) entry which is preliminary data.</text>
</comment>
<evidence type="ECO:0000313" key="3">
    <source>
        <dbReference type="Proteomes" id="UP000283523"/>
    </source>
</evidence>
<sequence>MDDSGKSIVGIIVLLFIVFVIVESIFGHTRYCPGTVQGHVYNPPYYENKTYHSAEFHLLVYVANPEHVANVETSILNYVKYQDGDQVVVGERCGRWTGRAWVNWIADKNATDY</sequence>
<evidence type="ECO:0000313" key="2">
    <source>
        <dbReference type="EMBL" id="RIV20546.1"/>
    </source>
</evidence>
<protein>
    <recommendedName>
        <fullName evidence="4">DUF3592 domain-containing protein</fullName>
    </recommendedName>
</protein>
<dbReference type="AlphaFoldDB" id="A0A418M3Z7"/>
<dbReference type="OrthoDB" id="9950364at2"/>
<feature type="transmembrane region" description="Helical" evidence="1">
    <location>
        <begin position="7"/>
        <end position="26"/>
    </location>
</feature>
<organism evidence="2 3">
    <name type="scientific">Fibrisoma montanum</name>
    <dbReference type="NCBI Taxonomy" id="2305895"/>
    <lineage>
        <taxon>Bacteria</taxon>
        <taxon>Pseudomonadati</taxon>
        <taxon>Bacteroidota</taxon>
        <taxon>Cytophagia</taxon>
        <taxon>Cytophagales</taxon>
        <taxon>Spirosomataceae</taxon>
        <taxon>Fibrisoma</taxon>
    </lineage>
</organism>
<dbReference type="RefSeq" id="WP_119669714.1">
    <property type="nucleotide sequence ID" value="NZ_QXED01000006.1"/>
</dbReference>
<reference evidence="2 3" key="1">
    <citation type="submission" date="2018-08" db="EMBL/GenBank/DDBJ databases">
        <title>Fibrisoma montanum sp. nov., isolated from Danxia mountain soil.</title>
        <authorList>
            <person name="Huang Y."/>
        </authorList>
    </citation>
    <scope>NUCLEOTIDE SEQUENCE [LARGE SCALE GENOMIC DNA]</scope>
    <source>
        <strain evidence="2 3">HYT19</strain>
    </source>
</reference>
<keyword evidence="1" id="KW-1133">Transmembrane helix</keyword>
<keyword evidence="1" id="KW-0472">Membrane</keyword>
<dbReference type="EMBL" id="QXED01000006">
    <property type="protein sequence ID" value="RIV20546.1"/>
    <property type="molecule type" value="Genomic_DNA"/>
</dbReference>
<evidence type="ECO:0000256" key="1">
    <source>
        <dbReference type="SAM" id="Phobius"/>
    </source>
</evidence>
<proteinExistence type="predicted"/>
<name>A0A418M3Z7_9BACT</name>
<keyword evidence="1" id="KW-0812">Transmembrane</keyword>
<dbReference type="Proteomes" id="UP000283523">
    <property type="component" value="Unassembled WGS sequence"/>
</dbReference>
<keyword evidence="3" id="KW-1185">Reference proteome</keyword>